<evidence type="ECO:0000313" key="3">
    <source>
        <dbReference type="Proteomes" id="UP000599578"/>
    </source>
</evidence>
<dbReference type="EMBL" id="BMLT01000002">
    <property type="protein sequence ID" value="GGO78665.1"/>
    <property type="molecule type" value="Genomic_DNA"/>
</dbReference>
<dbReference type="SUPFAM" id="SSF54593">
    <property type="entry name" value="Glyoxalase/Bleomycin resistance protein/Dihydroxybiphenyl dioxygenase"/>
    <property type="match status" value="1"/>
</dbReference>
<feature type="domain" description="VOC" evidence="1">
    <location>
        <begin position="2"/>
        <end position="120"/>
    </location>
</feature>
<name>A0A918DPQ9_9GAMM</name>
<reference evidence="2 3" key="1">
    <citation type="journal article" date="2014" name="Int. J. Syst. Evol. Microbiol.">
        <title>Complete genome sequence of Corynebacterium casei LMG S-19264T (=DSM 44701T), isolated from a smear-ripened cheese.</title>
        <authorList>
            <consortium name="US DOE Joint Genome Institute (JGI-PGF)"/>
            <person name="Walter F."/>
            <person name="Albersmeier A."/>
            <person name="Kalinowski J."/>
            <person name="Ruckert C."/>
        </authorList>
    </citation>
    <scope>NUCLEOTIDE SEQUENCE [LARGE SCALE GENOMIC DNA]</scope>
    <source>
        <strain evidence="2 3">CGMCC 1.7286</strain>
    </source>
</reference>
<proteinExistence type="predicted"/>
<dbReference type="RefSeq" id="WP_188859220.1">
    <property type="nucleotide sequence ID" value="NZ_BMLT01000002.1"/>
</dbReference>
<protein>
    <submittedName>
        <fullName evidence="2">Glyoxalase</fullName>
    </submittedName>
</protein>
<dbReference type="AlphaFoldDB" id="A0A918DPQ9"/>
<dbReference type="InterPro" id="IPR004360">
    <property type="entry name" value="Glyas_Fos-R_dOase_dom"/>
</dbReference>
<dbReference type="Pfam" id="PF00903">
    <property type="entry name" value="Glyoxalase"/>
    <property type="match status" value="1"/>
</dbReference>
<comment type="caution">
    <text evidence="2">The sequence shown here is derived from an EMBL/GenBank/DDBJ whole genome shotgun (WGS) entry which is preliminary data.</text>
</comment>
<accession>A0A918DPQ9</accession>
<gene>
    <name evidence="2" type="ORF">GCM10011348_11150</name>
</gene>
<evidence type="ECO:0000313" key="2">
    <source>
        <dbReference type="EMBL" id="GGO78665.1"/>
    </source>
</evidence>
<evidence type="ECO:0000259" key="1">
    <source>
        <dbReference type="PROSITE" id="PS51819"/>
    </source>
</evidence>
<dbReference type="Gene3D" id="3.10.180.10">
    <property type="entry name" value="2,3-Dihydroxybiphenyl 1,2-Dioxygenase, domain 1"/>
    <property type="match status" value="1"/>
</dbReference>
<sequence length="131" mass="14733">MEFARTGIILNTEHFDDCVAFYRDLFDLPVLFSKTEGDFRLCCLSFGGSYLMIESEGVANPAGKSIEQNATKLRFNVDDLDAMLARLRLFDIEAEIVRSAWGSTINIHDPDGNRVGIRDEAGFVEQLHGKR</sequence>
<dbReference type="PROSITE" id="PS51819">
    <property type="entry name" value="VOC"/>
    <property type="match status" value="1"/>
</dbReference>
<dbReference type="Proteomes" id="UP000599578">
    <property type="component" value="Unassembled WGS sequence"/>
</dbReference>
<dbReference type="InterPro" id="IPR037523">
    <property type="entry name" value="VOC_core"/>
</dbReference>
<organism evidence="2 3">
    <name type="scientific">Marinobacterium nitratireducens</name>
    <dbReference type="NCBI Taxonomy" id="518897"/>
    <lineage>
        <taxon>Bacteria</taxon>
        <taxon>Pseudomonadati</taxon>
        <taxon>Pseudomonadota</taxon>
        <taxon>Gammaproteobacteria</taxon>
        <taxon>Oceanospirillales</taxon>
        <taxon>Oceanospirillaceae</taxon>
        <taxon>Marinobacterium</taxon>
    </lineage>
</organism>
<dbReference type="InterPro" id="IPR029068">
    <property type="entry name" value="Glyas_Bleomycin-R_OHBP_Dase"/>
</dbReference>
<keyword evidence="3" id="KW-1185">Reference proteome</keyword>